<accession>A0A6L6J3A4</accession>
<proteinExistence type="predicted"/>
<dbReference type="AlphaFoldDB" id="A0A6L6J3A4"/>
<reference evidence="2 3" key="1">
    <citation type="submission" date="2019-11" db="EMBL/GenBank/DDBJ databases">
        <authorList>
            <person name="Dong K."/>
        </authorList>
    </citation>
    <scope>NUCLEOTIDE SEQUENCE [LARGE SCALE GENOMIC DNA]</scope>
    <source>
        <strain evidence="2 3">DK608</strain>
    </source>
</reference>
<evidence type="ECO:0000313" key="3">
    <source>
        <dbReference type="Proteomes" id="UP000478740"/>
    </source>
</evidence>
<dbReference type="Proteomes" id="UP000478740">
    <property type="component" value="Unassembled WGS sequence"/>
</dbReference>
<sequence>MSPARRMTEEERLMIAKERSEGVSAADLAQQFGVSLKAIYNAVHHAQGRRASNGSRPQVVGLRLSAAELCRFDAALSVRGIGHRSDALRALVLSSIDLLAPDQHMAEELRSLGAAMNRVGNNINQIARRLNEGRVRAEQAVLTAQEKAEIRALAGLVFTIADQVQEMSRNRRAALKLDLSRICAAPSARLGHVAFKGQGAFASQC</sequence>
<evidence type="ECO:0000259" key="1">
    <source>
        <dbReference type="Pfam" id="PF05713"/>
    </source>
</evidence>
<organism evidence="2 3">
    <name type="scientific">Paracoccus shanxieyensis</name>
    <dbReference type="NCBI Taxonomy" id="2675752"/>
    <lineage>
        <taxon>Bacteria</taxon>
        <taxon>Pseudomonadati</taxon>
        <taxon>Pseudomonadota</taxon>
        <taxon>Alphaproteobacteria</taxon>
        <taxon>Rhodobacterales</taxon>
        <taxon>Paracoccaceae</taxon>
        <taxon>Paracoccus</taxon>
    </lineage>
</organism>
<dbReference type="Pfam" id="PF05713">
    <property type="entry name" value="MobC"/>
    <property type="match status" value="1"/>
</dbReference>
<name>A0A6L6J3A4_9RHOB</name>
<gene>
    <name evidence="2" type="primary">mobC</name>
    <name evidence="2" type="ORF">GL284_20600</name>
</gene>
<protein>
    <submittedName>
        <fullName evidence="2">Plasmid mobilization relaxosome protein MobC</fullName>
    </submittedName>
</protein>
<dbReference type="EMBL" id="WMII01000045">
    <property type="protein sequence ID" value="MTH66649.1"/>
    <property type="molecule type" value="Genomic_DNA"/>
</dbReference>
<evidence type="ECO:0000313" key="2">
    <source>
        <dbReference type="EMBL" id="MTH66649.1"/>
    </source>
</evidence>
<dbReference type="InterPro" id="IPR008687">
    <property type="entry name" value="MobC"/>
</dbReference>
<keyword evidence="3" id="KW-1185">Reference proteome</keyword>
<feature type="domain" description="Bacterial mobilisation" evidence="1">
    <location>
        <begin position="116"/>
        <end position="145"/>
    </location>
</feature>
<comment type="caution">
    <text evidence="2">The sequence shown here is derived from an EMBL/GenBank/DDBJ whole genome shotgun (WGS) entry which is preliminary data.</text>
</comment>